<feature type="signal peptide" evidence="1">
    <location>
        <begin position="1"/>
        <end position="24"/>
    </location>
</feature>
<proteinExistence type="predicted"/>
<evidence type="ECO:0000313" key="3">
    <source>
        <dbReference type="Proteomes" id="UP000515512"/>
    </source>
</evidence>
<gene>
    <name evidence="2" type="ORF">H0264_03010</name>
</gene>
<keyword evidence="3" id="KW-1185">Reference proteome</keyword>
<dbReference type="AlphaFoldDB" id="A0A7D6ZY18"/>
<dbReference type="KEGG" id="nhu:H0264_03010"/>
<organism evidence="2 3">
    <name type="scientific">Nocardia huaxiensis</name>
    <dbReference type="NCBI Taxonomy" id="2755382"/>
    <lineage>
        <taxon>Bacteria</taxon>
        <taxon>Bacillati</taxon>
        <taxon>Actinomycetota</taxon>
        <taxon>Actinomycetes</taxon>
        <taxon>Mycobacteriales</taxon>
        <taxon>Nocardiaceae</taxon>
        <taxon>Nocardia</taxon>
    </lineage>
</organism>
<dbReference type="Proteomes" id="UP000515512">
    <property type="component" value="Chromosome"/>
</dbReference>
<protein>
    <submittedName>
        <fullName evidence="2">Uncharacterized protein</fullName>
    </submittedName>
</protein>
<dbReference type="EMBL" id="CP059399">
    <property type="protein sequence ID" value="QLY31349.1"/>
    <property type="molecule type" value="Genomic_DNA"/>
</dbReference>
<evidence type="ECO:0000256" key="1">
    <source>
        <dbReference type="SAM" id="SignalP"/>
    </source>
</evidence>
<sequence length="132" mass="13597">MSVRTAATLLLATAALALSDPALAAADPTVEVVPGRARIKVTVAGTEYPADRCLVDPDADGNTQSIPMNASGTLVVENVAPGSRRVLVWCPQGGTIFQGNVDVQQPNPALDMQDRAFAAGGSSDRVSDPALR</sequence>
<reference evidence="2 3" key="1">
    <citation type="submission" date="2020-07" db="EMBL/GenBank/DDBJ databases">
        <authorList>
            <person name="Zhuang K."/>
            <person name="Ran Y."/>
        </authorList>
    </citation>
    <scope>NUCLEOTIDE SEQUENCE [LARGE SCALE GENOMIC DNA]</scope>
    <source>
        <strain evidence="2 3">WCH-YHL-001</strain>
    </source>
</reference>
<dbReference type="RefSeq" id="WP_181582545.1">
    <property type="nucleotide sequence ID" value="NZ_CP059399.1"/>
</dbReference>
<evidence type="ECO:0000313" key="2">
    <source>
        <dbReference type="EMBL" id="QLY31349.1"/>
    </source>
</evidence>
<keyword evidence="1" id="KW-0732">Signal</keyword>
<name>A0A7D6ZY18_9NOCA</name>
<feature type="chain" id="PRO_5038971890" evidence="1">
    <location>
        <begin position="25"/>
        <end position="132"/>
    </location>
</feature>
<accession>A0A7D6ZY18</accession>